<comment type="similarity">
    <text evidence="1">Belongs to the peptidase M20A family.</text>
</comment>
<evidence type="ECO:0000313" key="7">
    <source>
        <dbReference type="EMBL" id="MPM24760.1"/>
    </source>
</evidence>
<dbReference type="InterPro" id="IPR002933">
    <property type="entry name" value="Peptidase_M20"/>
</dbReference>
<dbReference type="GO" id="GO:0006508">
    <property type="term" value="P:proteolysis"/>
    <property type="evidence" value="ECO:0007669"/>
    <property type="project" value="UniProtKB-KW"/>
</dbReference>
<reference evidence="7" key="1">
    <citation type="submission" date="2019-08" db="EMBL/GenBank/DDBJ databases">
        <authorList>
            <person name="Kucharzyk K."/>
            <person name="Murdoch R.W."/>
            <person name="Higgins S."/>
            <person name="Loffler F."/>
        </authorList>
    </citation>
    <scope>NUCLEOTIDE SEQUENCE</scope>
</reference>
<dbReference type="EMBL" id="VSSQ01004336">
    <property type="protein sequence ID" value="MPM24760.1"/>
    <property type="molecule type" value="Genomic_DNA"/>
</dbReference>
<organism evidence="7">
    <name type="scientific">bioreactor metagenome</name>
    <dbReference type="NCBI Taxonomy" id="1076179"/>
    <lineage>
        <taxon>unclassified sequences</taxon>
        <taxon>metagenomes</taxon>
        <taxon>ecological metagenomes</taxon>
    </lineage>
</organism>
<dbReference type="PANTHER" id="PTHR45962">
    <property type="entry name" value="N-FATTY-ACYL-AMINO ACID SYNTHASE/HYDROLASE PM20D1"/>
    <property type="match status" value="1"/>
</dbReference>
<comment type="caution">
    <text evidence="7">The sequence shown here is derived from an EMBL/GenBank/DDBJ whole genome shotgun (WGS) entry which is preliminary data.</text>
</comment>
<sequence length="479" mass="52764">MTYVWLALAALVVLFFAVVLIRALLFKPKAGNQGAPTEAVVDEQKAIDDLAEMIRCKTVSSYDESKIDWAEFKKFRTLLKKLYPTVFKHCGYEEIGKTGVLFTLKGKSAEKPAVFMAHYDVVPVNEEGWAKPAFDGIIEDGVLWGRGTLDTKCTLLGVLESAELLLKQGFAPENDMYFAFAGDEEVAGKAQPEIVETLRSRGVVPAIVVDEGGAVVEGIFPGVKAPCALIGIAEKGLMDAQFVIEGAGGHASAPPPHTGLGRIARAVCSVENKPFPRVLTKPISEMFDTLGRSSTFLYRVIFANLWCFLPLLDALCKKTGGELNAMMRTTCAFTMAEGSKTSNVLPPRVSVVANLRLISGTTREQTLDMLRERVEDKDIKVSMLHGMDPCKCSETEGYGWEKLKSAIAETWPDALISPYLMIAASDSRHYCAISDNVYRFSAMALTKEERGYIHAHNERIPLDKIVKTVQFYVRLMRSL</sequence>
<evidence type="ECO:0000256" key="2">
    <source>
        <dbReference type="ARBA" id="ARBA00022670"/>
    </source>
</evidence>
<evidence type="ECO:0000259" key="6">
    <source>
        <dbReference type="Pfam" id="PF07687"/>
    </source>
</evidence>
<evidence type="ECO:0000256" key="3">
    <source>
        <dbReference type="ARBA" id="ARBA00022723"/>
    </source>
</evidence>
<dbReference type="GO" id="GO:0009014">
    <property type="term" value="F:succinyl-diaminopimelate desuccinylase activity"/>
    <property type="evidence" value="ECO:0007669"/>
    <property type="project" value="UniProtKB-EC"/>
</dbReference>
<gene>
    <name evidence="7" type="primary">dapE_25</name>
    <name evidence="7" type="ORF">SDC9_71245</name>
</gene>
<dbReference type="Pfam" id="PF07687">
    <property type="entry name" value="M20_dimer"/>
    <property type="match status" value="1"/>
</dbReference>
<dbReference type="SUPFAM" id="SSF55031">
    <property type="entry name" value="Bacterial exopeptidase dimerisation domain"/>
    <property type="match status" value="1"/>
</dbReference>
<proteinExistence type="inferred from homology"/>
<evidence type="ECO:0000256" key="4">
    <source>
        <dbReference type="ARBA" id="ARBA00022801"/>
    </source>
</evidence>
<dbReference type="InterPro" id="IPR011650">
    <property type="entry name" value="Peptidase_M20_dimer"/>
</dbReference>
<keyword evidence="4 7" id="KW-0378">Hydrolase</keyword>
<keyword evidence="2" id="KW-0645">Protease</keyword>
<dbReference type="SUPFAM" id="SSF53187">
    <property type="entry name" value="Zn-dependent exopeptidases"/>
    <property type="match status" value="1"/>
</dbReference>
<dbReference type="Gene3D" id="1.10.150.900">
    <property type="match status" value="1"/>
</dbReference>
<evidence type="ECO:0000256" key="1">
    <source>
        <dbReference type="ARBA" id="ARBA00006247"/>
    </source>
</evidence>
<dbReference type="InterPro" id="IPR036264">
    <property type="entry name" value="Bact_exopeptidase_dim_dom"/>
</dbReference>
<dbReference type="GO" id="GO:0046872">
    <property type="term" value="F:metal ion binding"/>
    <property type="evidence" value="ECO:0007669"/>
    <property type="project" value="UniProtKB-KW"/>
</dbReference>
<evidence type="ECO:0000256" key="5">
    <source>
        <dbReference type="ARBA" id="ARBA00022833"/>
    </source>
</evidence>
<dbReference type="AlphaFoldDB" id="A0A644Y8H6"/>
<keyword evidence="3" id="KW-0479">Metal-binding</keyword>
<dbReference type="PANTHER" id="PTHR45962:SF1">
    <property type="entry name" value="N-FATTY-ACYL-AMINO ACID SYNTHASE_HYDROLASE PM20D1"/>
    <property type="match status" value="1"/>
</dbReference>
<name>A0A644Y8H6_9ZZZZ</name>
<dbReference type="GO" id="GO:0008233">
    <property type="term" value="F:peptidase activity"/>
    <property type="evidence" value="ECO:0007669"/>
    <property type="project" value="UniProtKB-KW"/>
</dbReference>
<dbReference type="InterPro" id="IPR047177">
    <property type="entry name" value="Pept_M20A"/>
</dbReference>
<dbReference type="EC" id="3.5.1.18" evidence="7"/>
<feature type="domain" description="Peptidase M20 dimerisation" evidence="6">
    <location>
        <begin position="232"/>
        <end position="378"/>
    </location>
</feature>
<dbReference type="Pfam" id="PF01546">
    <property type="entry name" value="Peptidase_M20"/>
    <property type="match status" value="1"/>
</dbReference>
<keyword evidence="5" id="KW-0862">Zinc</keyword>
<accession>A0A644Y8H6</accession>
<protein>
    <submittedName>
        <fullName evidence="7">Succinyl-diaminopimelate desuccinylase</fullName>
        <ecNumber evidence="7">3.5.1.18</ecNumber>
    </submittedName>
</protein>
<dbReference type="Gene3D" id="3.30.70.360">
    <property type="match status" value="1"/>
</dbReference>
<dbReference type="Gene3D" id="3.40.630.10">
    <property type="entry name" value="Zn peptidases"/>
    <property type="match status" value="1"/>
</dbReference>